<name>A0A1Y3CLX6_9GAMM</name>
<dbReference type="STRING" id="1977882.B9T28_00620"/>
<evidence type="ECO:0000256" key="4">
    <source>
        <dbReference type="ARBA" id="ARBA00023136"/>
    </source>
</evidence>
<reference evidence="6 7" key="1">
    <citation type="submission" date="2017-04" db="EMBL/GenBank/DDBJ databases">
        <title>High diversity of culturable Acinetobacter species in natural soil and water ecosystems.</title>
        <authorList>
            <person name="Nemec A."/>
            <person name="Radolfova-Krizova L."/>
        </authorList>
    </citation>
    <scope>NUCLEOTIDE SEQUENCE [LARGE SCALE GENOMIC DNA]</scope>
    <source>
        <strain evidence="6 7">ANC 4999</strain>
    </source>
</reference>
<gene>
    <name evidence="6" type="ORF">B9T28_00620</name>
</gene>
<dbReference type="AlphaFoldDB" id="A0A1Y3CLX6"/>
<organism evidence="6 7">
    <name type="scientific">Acinetobacter silvestris</name>
    <dbReference type="NCBI Taxonomy" id="1977882"/>
    <lineage>
        <taxon>Bacteria</taxon>
        <taxon>Pseudomonadati</taxon>
        <taxon>Pseudomonadota</taxon>
        <taxon>Gammaproteobacteria</taxon>
        <taxon>Moraxellales</taxon>
        <taxon>Moraxellaceae</taxon>
        <taxon>Acinetobacter</taxon>
    </lineage>
</organism>
<feature type="transmembrane region" description="Helical" evidence="5">
    <location>
        <begin position="40"/>
        <end position="64"/>
    </location>
</feature>
<dbReference type="Pfam" id="PF07869">
    <property type="entry name" value="DUF1656"/>
    <property type="match status" value="1"/>
</dbReference>
<feature type="transmembrane region" description="Helical" evidence="5">
    <location>
        <begin position="6"/>
        <end position="28"/>
    </location>
</feature>
<evidence type="ECO:0000256" key="5">
    <source>
        <dbReference type="SAM" id="Phobius"/>
    </source>
</evidence>
<evidence type="ECO:0008006" key="8">
    <source>
        <dbReference type="Google" id="ProtNLM"/>
    </source>
</evidence>
<sequence>MGELNIYGVYVPIFLIQAILAYLLFKIVTLATNQWIAKGWVAIPGIFNLCLYIILLWLMHWFFILCLN</sequence>
<protein>
    <recommendedName>
        <fullName evidence="8">DUF1656 domain-containing protein</fullName>
    </recommendedName>
</protein>
<keyword evidence="7" id="KW-1185">Reference proteome</keyword>
<evidence type="ECO:0000256" key="1">
    <source>
        <dbReference type="ARBA" id="ARBA00022475"/>
    </source>
</evidence>
<accession>A0A1Y3CLX6</accession>
<keyword evidence="2 5" id="KW-0812">Transmembrane</keyword>
<keyword evidence="4 5" id="KW-0472">Membrane</keyword>
<keyword evidence="1" id="KW-1003">Cell membrane</keyword>
<keyword evidence="3 5" id="KW-1133">Transmembrane helix</keyword>
<evidence type="ECO:0000313" key="6">
    <source>
        <dbReference type="EMBL" id="OTG67177.1"/>
    </source>
</evidence>
<dbReference type="OrthoDB" id="6695501at2"/>
<evidence type="ECO:0000256" key="3">
    <source>
        <dbReference type="ARBA" id="ARBA00022989"/>
    </source>
</evidence>
<evidence type="ECO:0000256" key="2">
    <source>
        <dbReference type="ARBA" id="ARBA00022692"/>
    </source>
</evidence>
<dbReference type="EMBL" id="NEGB01000001">
    <property type="protein sequence ID" value="OTG67177.1"/>
    <property type="molecule type" value="Genomic_DNA"/>
</dbReference>
<proteinExistence type="predicted"/>
<dbReference type="RefSeq" id="WP_086202036.1">
    <property type="nucleotide sequence ID" value="NZ_NEGB01000001.1"/>
</dbReference>
<dbReference type="InterPro" id="IPR012451">
    <property type="entry name" value="DUF1656"/>
</dbReference>
<evidence type="ECO:0000313" key="7">
    <source>
        <dbReference type="Proteomes" id="UP000242765"/>
    </source>
</evidence>
<comment type="caution">
    <text evidence="6">The sequence shown here is derived from an EMBL/GenBank/DDBJ whole genome shotgun (WGS) entry which is preliminary data.</text>
</comment>
<dbReference type="Proteomes" id="UP000242765">
    <property type="component" value="Unassembled WGS sequence"/>
</dbReference>